<feature type="compositionally biased region" description="Polar residues" evidence="1">
    <location>
        <begin position="17"/>
        <end position="27"/>
    </location>
</feature>
<evidence type="ECO:0000313" key="2">
    <source>
        <dbReference type="EMBL" id="KAJ5246739.1"/>
    </source>
</evidence>
<dbReference type="RefSeq" id="XP_058334160.1">
    <property type="nucleotide sequence ID" value="XM_058471019.1"/>
</dbReference>
<feature type="region of interest" description="Disordered" evidence="1">
    <location>
        <begin position="1"/>
        <end position="79"/>
    </location>
</feature>
<keyword evidence="3" id="KW-1185">Reference proteome</keyword>
<reference evidence="2" key="1">
    <citation type="submission" date="2022-11" db="EMBL/GenBank/DDBJ databases">
        <authorList>
            <person name="Petersen C."/>
        </authorList>
    </citation>
    <scope>NUCLEOTIDE SEQUENCE</scope>
    <source>
        <strain evidence="2">IBT 19713</strain>
    </source>
</reference>
<dbReference type="GeneID" id="83198322"/>
<accession>A0A9W9PH33</accession>
<feature type="compositionally biased region" description="Low complexity" evidence="1">
    <location>
        <begin position="33"/>
        <end position="44"/>
    </location>
</feature>
<name>A0A9W9PH33_9EURO</name>
<reference evidence="2" key="2">
    <citation type="journal article" date="2023" name="IMA Fungus">
        <title>Comparative genomic study of the Penicillium genus elucidates a diverse pangenome and 15 lateral gene transfer events.</title>
        <authorList>
            <person name="Petersen C."/>
            <person name="Sorensen T."/>
            <person name="Nielsen M.R."/>
            <person name="Sondergaard T.E."/>
            <person name="Sorensen J.L."/>
            <person name="Fitzpatrick D.A."/>
            <person name="Frisvad J.C."/>
            <person name="Nielsen K.L."/>
        </authorList>
    </citation>
    <scope>NUCLEOTIDE SEQUENCE</scope>
    <source>
        <strain evidence="2">IBT 19713</strain>
    </source>
</reference>
<feature type="compositionally biased region" description="Polar residues" evidence="1">
    <location>
        <begin position="1"/>
        <end position="10"/>
    </location>
</feature>
<dbReference type="AlphaFoldDB" id="A0A9W9PH33"/>
<gene>
    <name evidence="2" type="ORF">N7468_001722</name>
</gene>
<feature type="compositionally biased region" description="Low complexity" evidence="1">
    <location>
        <begin position="57"/>
        <end position="77"/>
    </location>
</feature>
<dbReference type="EMBL" id="JAPQKS010000002">
    <property type="protein sequence ID" value="KAJ5246739.1"/>
    <property type="molecule type" value="Genomic_DNA"/>
</dbReference>
<organism evidence="2 3">
    <name type="scientific">Penicillium chermesinum</name>
    <dbReference type="NCBI Taxonomy" id="63820"/>
    <lineage>
        <taxon>Eukaryota</taxon>
        <taxon>Fungi</taxon>
        <taxon>Dikarya</taxon>
        <taxon>Ascomycota</taxon>
        <taxon>Pezizomycotina</taxon>
        <taxon>Eurotiomycetes</taxon>
        <taxon>Eurotiomycetidae</taxon>
        <taxon>Eurotiales</taxon>
        <taxon>Aspergillaceae</taxon>
        <taxon>Penicillium</taxon>
    </lineage>
</organism>
<dbReference type="Proteomes" id="UP001150941">
    <property type="component" value="Unassembled WGS sequence"/>
</dbReference>
<sequence>MHVETSTPVHSSKHVATPTTPVRSAMQTPMPKPSSFSSKVKPTSHPLMVKPTRPAKHSVMASSSSSSYSHTPTSSAVAKATANPLALDKVLGGLPIIGGLLQGLR</sequence>
<comment type="caution">
    <text evidence="2">The sequence shown here is derived from an EMBL/GenBank/DDBJ whole genome shotgun (WGS) entry which is preliminary data.</text>
</comment>
<evidence type="ECO:0000313" key="3">
    <source>
        <dbReference type="Proteomes" id="UP001150941"/>
    </source>
</evidence>
<evidence type="ECO:0000256" key="1">
    <source>
        <dbReference type="SAM" id="MobiDB-lite"/>
    </source>
</evidence>
<protein>
    <submittedName>
        <fullName evidence="2">Uncharacterized protein</fullName>
    </submittedName>
</protein>
<proteinExistence type="predicted"/>